<accession>A0A346FCV9</accession>
<organism evidence="2 3">
    <name type="scientific">Gordonia phage Ronaldo</name>
    <dbReference type="NCBI Taxonomy" id="2250397"/>
    <lineage>
        <taxon>Viruses</taxon>
        <taxon>Duplodnaviria</taxon>
        <taxon>Heunggongvirae</taxon>
        <taxon>Uroviricota</taxon>
        <taxon>Caudoviricetes</taxon>
        <taxon>Ronaldovirus</taxon>
        <taxon>Ronaldovirus ronaldo</taxon>
    </lineage>
</organism>
<dbReference type="EMBL" id="MH479925">
    <property type="protein sequence ID" value="AXN53573.1"/>
    <property type="molecule type" value="Genomic_DNA"/>
</dbReference>
<dbReference type="KEGG" id="vg:54998727"/>
<feature type="region of interest" description="Disordered" evidence="1">
    <location>
        <begin position="80"/>
        <end position="103"/>
    </location>
</feature>
<dbReference type="RefSeq" id="YP_009807707.1">
    <property type="nucleotide sequence ID" value="NC_048028.1"/>
</dbReference>
<protein>
    <submittedName>
        <fullName evidence="2">Uncharacterized protein</fullName>
    </submittedName>
</protein>
<sequence>MRVTVTQQDMDAANEWLLSRRRGETYEGSYSANCPISQAFRRVGIEAHTGVLYTALWVEGREVMYNLPSEASEFIKSWDARSVDGSTDPEPISFDIKPSHDFE</sequence>
<evidence type="ECO:0000313" key="3">
    <source>
        <dbReference type="Proteomes" id="UP000258385"/>
    </source>
</evidence>
<proteinExistence type="predicted"/>
<gene>
    <name evidence="2" type="primary">11</name>
    <name evidence="2" type="ORF">SEA_RONALDO_11</name>
</gene>
<evidence type="ECO:0000256" key="1">
    <source>
        <dbReference type="SAM" id="MobiDB-lite"/>
    </source>
</evidence>
<reference evidence="2 3" key="1">
    <citation type="submission" date="2018-06" db="EMBL/GenBank/DDBJ databases">
        <authorList>
            <person name="DeCurzio J.M."/>
            <person name="Delesalle V.A."/>
            <person name="Garlena R.A."/>
            <person name="Russell D.A."/>
            <person name="Pope W.H."/>
            <person name="Jacobs-Sera D."/>
            <person name="Hatfull G.F."/>
        </authorList>
    </citation>
    <scope>NUCLEOTIDE SEQUENCE [LARGE SCALE GENOMIC DNA]</scope>
</reference>
<dbReference type="Proteomes" id="UP000258385">
    <property type="component" value="Segment"/>
</dbReference>
<evidence type="ECO:0000313" key="2">
    <source>
        <dbReference type="EMBL" id="AXN53573.1"/>
    </source>
</evidence>
<keyword evidence="3" id="KW-1185">Reference proteome</keyword>
<name>A0A346FCV9_9CAUD</name>
<dbReference type="GeneID" id="54998727"/>